<feature type="disulfide bond" evidence="9">
    <location>
        <begin position="218"/>
        <end position="232"/>
    </location>
</feature>
<sequence>MEQRIFACGGPSHLLVGAILVLLGQFCPTAGLPHTAAPVVEGKPFMVIWNAPVTECRRLDVPLDMSAFQAVTTPASEPDQFLTLFYKNRMALYPYTDYETLQEFHGGIPQKGNLSASLDKARADLSAYVPTASAGLALLDWEQWRPLFDRDWGTKEIYRKLSVSYARENDPSLAPQQAAARAKEQFQAAARSFMEDTLKVAIGERPNYLWGFYLFPNCYNYGETEPGYTGKCAGTTQRLNDQLLWLWDTSTALYPSVYLPTSLRGKHSAALFARNQVHEAMRVSALPKHPYTAPVYVYSQPLFRDQNELYLAEGDLVRTIGESAAVGASGSVLWGGSSAYTNKELCQNLSYYLLSTLNPYTANVTAATKVCSDMLCQSNGRCVRKDYDTDTYLHLNPQNFYIDNFDGRYIVTGVPSYSDVEYLYDNFACQCYAGRSCSAQMPSWLPMTPLVIYV</sequence>
<dbReference type="Gene3D" id="3.20.20.70">
    <property type="entry name" value="Aldolase class I"/>
    <property type="match status" value="1"/>
</dbReference>
<dbReference type="GO" id="GO:0005975">
    <property type="term" value="P:carbohydrate metabolic process"/>
    <property type="evidence" value="ECO:0007669"/>
    <property type="project" value="UniProtKB-UniRule"/>
</dbReference>
<feature type="disulfide bond" evidence="9">
    <location>
        <begin position="431"/>
        <end position="437"/>
    </location>
</feature>
<feature type="disulfide bond" evidence="9">
    <location>
        <begin position="371"/>
        <end position="382"/>
    </location>
</feature>
<dbReference type="PANTHER" id="PTHR11769:SF20">
    <property type="entry name" value="HYALURONIDASE PH-20"/>
    <property type="match status" value="1"/>
</dbReference>
<proteinExistence type="inferred from homology"/>
<dbReference type="PANTHER" id="PTHR11769">
    <property type="entry name" value="HYALURONIDASE"/>
    <property type="match status" value="1"/>
</dbReference>
<keyword evidence="11" id="KW-0732">Signal</keyword>
<evidence type="ECO:0000256" key="10">
    <source>
        <dbReference type="RuleBase" id="RU610713"/>
    </source>
</evidence>
<name>A0AAY4BFQ7_9TELE</name>
<keyword evidence="5 10" id="KW-0326">Glycosidase</keyword>
<organism evidence="12 13">
    <name type="scientific">Denticeps clupeoides</name>
    <name type="common">denticle herring</name>
    <dbReference type="NCBI Taxonomy" id="299321"/>
    <lineage>
        <taxon>Eukaryota</taxon>
        <taxon>Metazoa</taxon>
        <taxon>Chordata</taxon>
        <taxon>Craniata</taxon>
        <taxon>Vertebrata</taxon>
        <taxon>Euteleostomi</taxon>
        <taxon>Actinopterygii</taxon>
        <taxon>Neopterygii</taxon>
        <taxon>Teleostei</taxon>
        <taxon>Clupei</taxon>
        <taxon>Clupeiformes</taxon>
        <taxon>Denticipitoidei</taxon>
        <taxon>Denticipitidae</taxon>
        <taxon>Denticeps</taxon>
    </lineage>
</organism>
<dbReference type="Pfam" id="PF01630">
    <property type="entry name" value="Glyco_hydro_56"/>
    <property type="match status" value="1"/>
</dbReference>
<evidence type="ECO:0000256" key="6">
    <source>
        <dbReference type="PIRNR" id="PIRNR038193"/>
    </source>
</evidence>
<evidence type="ECO:0000313" key="13">
    <source>
        <dbReference type="Proteomes" id="UP000694580"/>
    </source>
</evidence>
<feature type="disulfide bond" evidence="9">
    <location>
        <begin position="376"/>
        <end position="429"/>
    </location>
</feature>
<evidence type="ECO:0000256" key="7">
    <source>
        <dbReference type="PIRSR" id="PIRSR038193-1"/>
    </source>
</evidence>
<dbReference type="InterPro" id="IPR017853">
    <property type="entry name" value="GH"/>
</dbReference>
<dbReference type="PIRSF" id="PIRSF038193">
    <property type="entry name" value="Hyaluronidase"/>
    <property type="match status" value="1"/>
</dbReference>
<dbReference type="EC" id="3.2.1.35" evidence="10"/>
<comment type="catalytic activity">
    <reaction evidence="1 10">
        <text>Random hydrolysis of (1-&gt;4)-linkages between N-acetyl-beta-D-glucosamine and D-glucuronate residues in hyaluronate.</text>
        <dbReference type="EC" id="3.2.1.35"/>
    </reaction>
</comment>
<evidence type="ECO:0000256" key="2">
    <source>
        <dbReference type="ARBA" id="ARBA00008871"/>
    </source>
</evidence>
<dbReference type="GeneTree" id="ENSGT01020000230364"/>
<dbReference type="GO" id="GO:0004415">
    <property type="term" value="F:hyalurononglucosaminidase activity"/>
    <property type="evidence" value="ECO:0007669"/>
    <property type="project" value="UniProtKB-UniRule"/>
</dbReference>
<feature type="disulfide bond" evidence="9">
    <location>
        <begin position="56"/>
        <end position="346"/>
    </location>
</feature>
<reference evidence="12" key="3">
    <citation type="submission" date="2025-09" db="UniProtKB">
        <authorList>
            <consortium name="Ensembl"/>
        </authorList>
    </citation>
    <scope>IDENTIFICATION</scope>
</reference>
<comment type="similarity">
    <text evidence="2 6 10">Belongs to the glycosyl hydrolase 56 family.</text>
</comment>
<evidence type="ECO:0000256" key="9">
    <source>
        <dbReference type="PIRSR" id="PIRSR038193-3"/>
    </source>
</evidence>
<feature type="glycosylation site" description="N-linked (GlcNAc...) asparagine" evidence="8">
    <location>
        <position position="363"/>
    </location>
</feature>
<keyword evidence="3 10" id="KW-0378">Hydrolase</keyword>
<evidence type="ECO:0000256" key="8">
    <source>
        <dbReference type="PIRSR" id="PIRSR038193-2"/>
    </source>
</evidence>
<evidence type="ECO:0000256" key="11">
    <source>
        <dbReference type="SAM" id="SignalP"/>
    </source>
</evidence>
<dbReference type="InterPro" id="IPR013785">
    <property type="entry name" value="Aldolase_TIM"/>
</dbReference>
<dbReference type="SUPFAM" id="SSF51445">
    <property type="entry name" value="(Trans)glycosidases"/>
    <property type="match status" value="1"/>
</dbReference>
<feature type="signal peptide" evidence="11">
    <location>
        <begin position="1"/>
        <end position="31"/>
    </location>
</feature>
<accession>A0AAY4BFQ7</accession>
<protein>
    <recommendedName>
        <fullName evidence="10">Hyaluronidase</fullName>
        <ecNumber evidence="10">3.2.1.35</ecNumber>
    </recommendedName>
</protein>
<reference evidence="12 13" key="1">
    <citation type="submission" date="2020-06" db="EMBL/GenBank/DDBJ databases">
        <authorList>
            <consortium name="Wellcome Sanger Institute Data Sharing"/>
        </authorList>
    </citation>
    <scope>NUCLEOTIDE SEQUENCE [LARGE SCALE GENOMIC DNA]</scope>
</reference>
<evidence type="ECO:0000313" key="12">
    <source>
        <dbReference type="Ensembl" id="ENSDCDP00010018801.1"/>
    </source>
</evidence>
<evidence type="ECO:0000256" key="5">
    <source>
        <dbReference type="ARBA" id="ARBA00023295"/>
    </source>
</evidence>
<dbReference type="FunFam" id="3.20.20.70:FF:000065">
    <property type="entry name" value="Hyaluronidase"/>
    <property type="match status" value="1"/>
</dbReference>
<dbReference type="GO" id="GO:0001669">
    <property type="term" value="C:acrosomal vesicle"/>
    <property type="evidence" value="ECO:0007669"/>
    <property type="project" value="TreeGrafter"/>
</dbReference>
<reference evidence="12" key="2">
    <citation type="submission" date="2025-08" db="UniProtKB">
        <authorList>
            <consortium name="Ensembl"/>
        </authorList>
    </citation>
    <scope>IDENTIFICATION</scope>
</reference>
<dbReference type="PRINTS" id="PR00846">
    <property type="entry name" value="GLHYDRLASE56"/>
</dbReference>
<keyword evidence="4 9" id="KW-1015">Disulfide bond</keyword>
<dbReference type="Proteomes" id="UP000694580">
    <property type="component" value="Chromosome 17"/>
</dbReference>
<feature type="active site" description="Proton donor" evidence="7">
    <location>
        <position position="142"/>
    </location>
</feature>
<dbReference type="InterPro" id="IPR018155">
    <property type="entry name" value="Hyaluronidase"/>
</dbReference>
<evidence type="ECO:0000256" key="4">
    <source>
        <dbReference type="ARBA" id="ARBA00023157"/>
    </source>
</evidence>
<dbReference type="Ensembl" id="ENSDCDT00010019889.1">
    <property type="protein sequence ID" value="ENSDCDP00010018801.1"/>
    <property type="gene ID" value="ENSDCDG00010008523.1"/>
</dbReference>
<keyword evidence="13" id="KW-1185">Reference proteome</keyword>
<evidence type="ECO:0000256" key="1">
    <source>
        <dbReference type="ARBA" id="ARBA00000251"/>
    </source>
</evidence>
<evidence type="ECO:0000256" key="3">
    <source>
        <dbReference type="ARBA" id="ARBA00022801"/>
    </source>
</evidence>
<dbReference type="GO" id="GO:0030214">
    <property type="term" value="P:hyaluronan catabolic process"/>
    <property type="evidence" value="ECO:0007669"/>
    <property type="project" value="TreeGrafter"/>
</dbReference>
<dbReference type="AlphaFoldDB" id="A0AAY4BFQ7"/>
<feature type="chain" id="PRO_5044293189" description="Hyaluronidase" evidence="11">
    <location>
        <begin position="32"/>
        <end position="454"/>
    </location>
</feature>
<gene>
    <name evidence="12" type="primary">SPAM1</name>
</gene>